<reference evidence="2 3" key="1">
    <citation type="journal article" date="2015" name="BMC Genomics">
        <title>Gene expression during zombie ant biting behavior reflects the complexity underlying fungal parasitic behavioral manipulation.</title>
        <authorList>
            <person name="de Bekker C."/>
            <person name="Ohm R.A."/>
            <person name="Loreto R.G."/>
            <person name="Sebastian A."/>
            <person name="Albert I."/>
            <person name="Merrow M."/>
            <person name="Brachmann A."/>
            <person name="Hughes D.P."/>
        </authorList>
    </citation>
    <scope>NUCLEOTIDE SEQUENCE [LARGE SCALE GENOMIC DNA]</scope>
    <source>
        <strain evidence="2 3">SC16a</strain>
    </source>
</reference>
<proteinExistence type="predicted"/>
<dbReference type="AlphaFoldDB" id="A0A2A9PCS8"/>
<reference evidence="2 3" key="2">
    <citation type="journal article" date="2017" name="Sci. Rep.">
        <title>Ant-infecting Ophiocordyceps genomes reveal a high diversity of potential behavioral manipulation genes and a possible major role for enterotoxins.</title>
        <authorList>
            <person name="de Bekker C."/>
            <person name="Ohm R.A."/>
            <person name="Evans H.C."/>
            <person name="Brachmann A."/>
            <person name="Hughes D.P."/>
        </authorList>
    </citation>
    <scope>NUCLEOTIDE SEQUENCE [LARGE SCALE GENOMIC DNA]</scope>
    <source>
        <strain evidence="2 3">SC16a</strain>
    </source>
</reference>
<keyword evidence="3" id="KW-1185">Reference proteome</keyword>
<evidence type="ECO:0000313" key="2">
    <source>
        <dbReference type="EMBL" id="PFH58636.1"/>
    </source>
</evidence>
<gene>
    <name evidence="2" type="ORF">XA68_13429</name>
</gene>
<sequence length="166" mass="17949">MAPNQGSGSRRCHGNWHGLASTRHSASCENFPPPPPFSDGDESLRLAPVSRSPAPNPFPFRLAYCLGPGLSLSEKKPDSLIDGASDPEQGQDAAERGEPAFSLRIVHDGHSTKSLSLGRRTRHSTKVAAQYEPKWAAVHFLMRLSCPGLPGPSFFLFASFCLLIEP</sequence>
<evidence type="ECO:0000313" key="3">
    <source>
        <dbReference type="Proteomes" id="UP000037136"/>
    </source>
</evidence>
<comment type="caution">
    <text evidence="2">The sequence shown here is derived from an EMBL/GenBank/DDBJ whole genome shotgun (WGS) entry which is preliminary data.</text>
</comment>
<dbReference type="Proteomes" id="UP000037136">
    <property type="component" value="Unassembled WGS sequence"/>
</dbReference>
<protein>
    <submittedName>
        <fullName evidence="2">Uncharacterized protein</fullName>
    </submittedName>
</protein>
<accession>A0A2A9PCS8</accession>
<dbReference type="EMBL" id="LAZP02000273">
    <property type="protein sequence ID" value="PFH58636.1"/>
    <property type="molecule type" value="Genomic_DNA"/>
</dbReference>
<evidence type="ECO:0000256" key="1">
    <source>
        <dbReference type="SAM" id="MobiDB-lite"/>
    </source>
</evidence>
<feature type="region of interest" description="Disordered" evidence="1">
    <location>
        <begin position="23"/>
        <end position="56"/>
    </location>
</feature>
<feature type="region of interest" description="Disordered" evidence="1">
    <location>
        <begin position="76"/>
        <end position="98"/>
    </location>
</feature>
<organism evidence="2 3">
    <name type="scientific">Ophiocordyceps unilateralis</name>
    <name type="common">Zombie-ant fungus</name>
    <name type="synonym">Torrubia unilateralis</name>
    <dbReference type="NCBI Taxonomy" id="268505"/>
    <lineage>
        <taxon>Eukaryota</taxon>
        <taxon>Fungi</taxon>
        <taxon>Dikarya</taxon>
        <taxon>Ascomycota</taxon>
        <taxon>Pezizomycotina</taxon>
        <taxon>Sordariomycetes</taxon>
        <taxon>Hypocreomycetidae</taxon>
        <taxon>Hypocreales</taxon>
        <taxon>Ophiocordycipitaceae</taxon>
        <taxon>Ophiocordyceps</taxon>
    </lineage>
</organism>
<name>A0A2A9PCS8_OPHUN</name>